<feature type="transmembrane region" description="Helical" evidence="1">
    <location>
        <begin position="57"/>
        <end position="74"/>
    </location>
</feature>
<gene>
    <name evidence="2" type="ORF">JDP02_02985</name>
</gene>
<evidence type="ECO:0000313" key="2">
    <source>
        <dbReference type="EMBL" id="MBK3427476.1"/>
    </source>
</evidence>
<dbReference type="AlphaFoldDB" id="A0A8I1L788"/>
<proteinExistence type="predicted"/>
<accession>A0A8I1L788</accession>
<dbReference type="RefSeq" id="WP_200435432.1">
    <property type="nucleotide sequence ID" value="NZ_JAEHFL010000003.1"/>
</dbReference>
<evidence type="ECO:0000256" key="1">
    <source>
        <dbReference type="SAM" id="Phobius"/>
    </source>
</evidence>
<feature type="transmembrane region" description="Helical" evidence="1">
    <location>
        <begin position="28"/>
        <end position="45"/>
    </location>
</feature>
<feature type="transmembrane region" description="Helical" evidence="1">
    <location>
        <begin position="123"/>
        <end position="141"/>
    </location>
</feature>
<organism evidence="2 3">
    <name type="scientific">Corynebacterium tuberculostearicum</name>
    <dbReference type="NCBI Taxonomy" id="38304"/>
    <lineage>
        <taxon>Bacteria</taxon>
        <taxon>Bacillati</taxon>
        <taxon>Actinomycetota</taxon>
        <taxon>Actinomycetes</taxon>
        <taxon>Mycobacteriales</taxon>
        <taxon>Corynebacteriaceae</taxon>
        <taxon>Corynebacterium</taxon>
    </lineage>
</organism>
<evidence type="ECO:0008006" key="4">
    <source>
        <dbReference type="Google" id="ProtNLM"/>
    </source>
</evidence>
<keyword evidence="1" id="KW-1133">Transmembrane helix</keyword>
<feature type="transmembrane region" description="Helical" evidence="1">
    <location>
        <begin position="94"/>
        <end position="116"/>
    </location>
</feature>
<feature type="transmembrane region" description="Helical" evidence="1">
    <location>
        <begin position="272"/>
        <end position="290"/>
    </location>
</feature>
<evidence type="ECO:0000313" key="3">
    <source>
        <dbReference type="Proteomes" id="UP000603369"/>
    </source>
</evidence>
<dbReference type="EMBL" id="JAEHFL010000003">
    <property type="protein sequence ID" value="MBK3427476.1"/>
    <property type="molecule type" value="Genomic_DNA"/>
</dbReference>
<protein>
    <recommendedName>
        <fullName evidence="4">Acyltransferase 3 domain-containing protein</fullName>
    </recommendedName>
</protein>
<feature type="transmembrane region" description="Helical" evidence="1">
    <location>
        <begin position="310"/>
        <end position="330"/>
    </location>
</feature>
<feature type="transmembrane region" description="Helical" evidence="1">
    <location>
        <begin position="247"/>
        <end position="265"/>
    </location>
</feature>
<feature type="transmembrane region" description="Helical" evidence="1">
    <location>
        <begin position="186"/>
        <end position="204"/>
    </location>
</feature>
<dbReference type="Proteomes" id="UP000603369">
    <property type="component" value="Unassembled WGS sequence"/>
</dbReference>
<name>A0A8I1L788_9CORY</name>
<comment type="caution">
    <text evidence="2">The sequence shown here is derived from an EMBL/GenBank/DDBJ whole genome shotgun (WGS) entry which is preliminary data.</text>
</comment>
<keyword evidence="1" id="KW-0472">Membrane</keyword>
<sequence length="364" mass="41593">MVLLHVTLVVPEGELTWLADLNMWLDPLRLPLFFLVSGYFSTKIFRYSFSELFTRRLWFFLVPYTVWMTVELWTKRIEYHWVFGDPYLQLTDLLYNLLLGHTMAWFIHALIFFNIFLWAVRKLPAWAGIGLSFAPLLFIAWQDHYYFIGKAIMFLPIFVGAAYLRGPITRFADAAEAPFKGTFRKGSMWAYGAALISYIAGLTIRHTWNAVEGEVAVQWPLPGGDILGRGDLDLLIRFAEQTLETPAGIVGAVLISHVPALSTFVKFVGRHTLPIYLAHPIGMTLGYGFFMAHRDYVVSLAGQWPMENTWFWIGMCFFYSAAASVALWVLGKVPILGWTLVPPRIDKRRPVVEPMVASKEPAER</sequence>
<feature type="transmembrane region" description="Helical" evidence="1">
    <location>
        <begin position="147"/>
        <end position="165"/>
    </location>
</feature>
<keyword evidence="1" id="KW-0812">Transmembrane</keyword>
<keyword evidence="3" id="KW-1185">Reference proteome</keyword>
<reference evidence="2 3" key="1">
    <citation type="submission" date="2020-12" db="EMBL/GenBank/DDBJ databases">
        <title>Draft genome sequence of the commensal strain Corynebacterium tuberculostearicum MFP09/CIP 102622 isolated from human skin.</title>
        <authorList>
            <person name="Boukerb A.M."/>
            <person name="Janvier X."/>
            <person name="Feuilloley M.G.J."/>
            <person name="Groboillot A."/>
        </authorList>
    </citation>
    <scope>NUCLEOTIDE SEQUENCE [LARGE SCALE GENOMIC DNA]</scope>
    <source>
        <strain evidence="2 3">CIP 102622</strain>
    </source>
</reference>